<sequence>MIKLLIHVAKWTGAAALTVLLAWQASSGAVREESEVIVHVGVPDVEIRIDEFRFTVDRPWEHPVSCELPPGDHLLTMHQAGVELYREVFTLENGRGRVLTAWDEYGRLSGAPELSSPAAPEPVKELEIVVGPDVDCRTSAGEARKKIGAF</sequence>
<gene>
    <name evidence="1" type="ORF">BSF38_03922</name>
</gene>
<reference evidence="2" key="1">
    <citation type="submission" date="2016-12" db="EMBL/GenBank/DDBJ databases">
        <title>Comparative genomics of four Isosphaeraceae planctomycetes: a common pool of plasmids and glycoside hydrolase genes.</title>
        <authorList>
            <person name="Ivanova A."/>
        </authorList>
    </citation>
    <scope>NUCLEOTIDE SEQUENCE [LARGE SCALE GENOMIC DNA]</scope>
    <source>
        <strain evidence="2">PX4</strain>
    </source>
</reference>
<protein>
    <submittedName>
        <fullName evidence="1">Uncharacterized protein</fullName>
    </submittedName>
</protein>
<dbReference type="AlphaFoldDB" id="A0A1U7CU33"/>
<dbReference type="RefSeq" id="WP_076348445.1">
    <property type="nucleotide sequence ID" value="NZ_CP019082.1"/>
</dbReference>
<proteinExistence type="predicted"/>
<evidence type="ECO:0000313" key="2">
    <source>
        <dbReference type="Proteomes" id="UP000186309"/>
    </source>
</evidence>
<organism evidence="1 2">
    <name type="scientific">Paludisphaera borealis</name>
    <dbReference type="NCBI Taxonomy" id="1387353"/>
    <lineage>
        <taxon>Bacteria</taxon>
        <taxon>Pseudomonadati</taxon>
        <taxon>Planctomycetota</taxon>
        <taxon>Planctomycetia</taxon>
        <taxon>Isosphaerales</taxon>
        <taxon>Isosphaeraceae</taxon>
        <taxon>Paludisphaera</taxon>
    </lineage>
</organism>
<dbReference type="EMBL" id="CP019082">
    <property type="protein sequence ID" value="APW62383.1"/>
    <property type="molecule type" value="Genomic_DNA"/>
</dbReference>
<name>A0A1U7CU33_9BACT</name>
<evidence type="ECO:0000313" key="1">
    <source>
        <dbReference type="EMBL" id="APW62383.1"/>
    </source>
</evidence>
<dbReference type="Proteomes" id="UP000186309">
    <property type="component" value="Chromosome"/>
</dbReference>
<keyword evidence="2" id="KW-1185">Reference proteome</keyword>
<accession>A0A1U7CU33</accession>
<dbReference type="KEGG" id="pbor:BSF38_03922"/>
<dbReference type="OrthoDB" id="291726at2"/>